<dbReference type="RefSeq" id="WP_070135450.1">
    <property type="nucleotide sequence ID" value="NZ_MAYS01000415.1"/>
</dbReference>
<feature type="region of interest" description="Disordered" evidence="6">
    <location>
        <begin position="159"/>
        <end position="188"/>
    </location>
</feature>
<dbReference type="CDD" id="cd16429">
    <property type="entry name" value="VirB10"/>
    <property type="match status" value="1"/>
</dbReference>
<feature type="transmembrane region" description="Helical" evidence="7">
    <location>
        <begin position="66"/>
        <end position="88"/>
    </location>
</feature>
<evidence type="ECO:0000313" key="9">
    <source>
        <dbReference type="Proteomes" id="UP000243534"/>
    </source>
</evidence>
<dbReference type="GO" id="GO:0016020">
    <property type="term" value="C:membrane"/>
    <property type="evidence" value="ECO:0007669"/>
    <property type="project" value="UniProtKB-SubCell"/>
</dbReference>
<evidence type="ECO:0008006" key="10">
    <source>
        <dbReference type="Google" id="ProtNLM"/>
    </source>
</evidence>
<gene>
    <name evidence="8" type="ORF">BBW68_13040</name>
</gene>
<proteinExistence type="inferred from homology"/>
<feature type="compositionally biased region" description="Basic and acidic residues" evidence="6">
    <location>
        <begin position="17"/>
        <end position="52"/>
    </location>
</feature>
<dbReference type="Pfam" id="PF03743">
    <property type="entry name" value="TrbI"/>
    <property type="match status" value="1"/>
</dbReference>
<sequence>MTDTQNPTPLDGSESPVPEREKTVAELEVEARERAQAQRKESAPVEDVKPDQPEVNSLKKRGKNRLMTLGILLLAALIVLAWMGDWAYNHFMSAPAPKAEQAKAAPDDVSYGRKRQGMGMAENPLGLQDTASTDTKTNLPRPAAPAVSFNKSMALAAMSSTQSSGQTATVSRTAERSTTEHSVSPATAQPYTPCTVTLVMDASGKLACPVGAEASPGVAPAVSTVTGVQRMRLDPDLYIPVDTYIPCTLQSRFVSDVAGRISCLISEDVYSESTHVRLIPAGTRARGVYKTGTLNHGQARMFVMWTELRTPDRLKIPMVDSQVVGQLGEAGIDGWIDTHFWERFGNAMMLSTVQDVAAAAASSAPSKDRNTDYTENSRAAAAEMAKTALDNSINIPPTIYKNQGDIIGIMTGSDIDFSGVYSLKLK</sequence>
<keyword evidence="3 7" id="KW-0812">Transmembrane</keyword>
<protein>
    <recommendedName>
        <fullName evidence="10">Bacterial conjugation TrbI-like family protein</fullName>
    </recommendedName>
</protein>
<evidence type="ECO:0000256" key="7">
    <source>
        <dbReference type="SAM" id="Phobius"/>
    </source>
</evidence>
<feature type="region of interest" description="Disordered" evidence="6">
    <location>
        <begin position="110"/>
        <end position="140"/>
    </location>
</feature>
<reference evidence="8 9" key="1">
    <citation type="submission" date="2016-07" db="EMBL/GenBank/DDBJ databases">
        <authorList>
            <person name="Yuval B."/>
        </authorList>
    </citation>
    <scope>NUCLEOTIDE SEQUENCE [LARGE SCALE GENOMIC DNA]</scope>
    <source>
        <strain evidence="8 9">IL</strain>
    </source>
</reference>
<dbReference type="Gene3D" id="2.40.128.260">
    <property type="entry name" value="Type IV secretion system, VirB10/TraB/TrbI"/>
    <property type="match status" value="2"/>
</dbReference>
<feature type="region of interest" description="Disordered" evidence="6">
    <location>
        <begin position="1"/>
        <end position="56"/>
    </location>
</feature>
<evidence type="ECO:0000256" key="2">
    <source>
        <dbReference type="ARBA" id="ARBA00010265"/>
    </source>
</evidence>
<organism evidence="8 9">
    <name type="scientific">Candidatus Erwinia dacicola</name>
    <dbReference type="NCBI Taxonomy" id="252393"/>
    <lineage>
        <taxon>Bacteria</taxon>
        <taxon>Pseudomonadati</taxon>
        <taxon>Pseudomonadota</taxon>
        <taxon>Gammaproteobacteria</taxon>
        <taxon>Enterobacterales</taxon>
        <taxon>Erwiniaceae</taxon>
        <taxon>Erwinia</taxon>
    </lineage>
</organism>
<dbReference type="Proteomes" id="UP000243534">
    <property type="component" value="Unassembled WGS sequence"/>
</dbReference>
<keyword evidence="4 7" id="KW-1133">Transmembrane helix</keyword>
<dbReference type="OrthoDB" id="9766860at2"/>
<evidence type="ECO:0000256" key="3">
    <source>
        <dbReference type="ARBA" id="ARBA00022692"/>
    </source>
</evidence>
<dbReference type="AlphaFoldDB" id="A0A1E7YXW3"/>
<name>A0A1E7YXW3_9GAMM</name>
<evidence type="ECO:0000256" key="1">
    <source>
        <dbReference type="ARBA" id="ARBA00004167"/>
    </source>
</evidence>
<dbReference type="EMBL" id="MAYS01000415">
    <property type="protein sequence ID" value="OFC61342.1"/>
    <property type="molecule type" value="Genomic_DNA"/>
</dbReference>
<comment type="subcellular location">
    <subcellularLocation>
        <location evidence="1">Membrane</location>
        <topology evidence="1">Single-pass membrane protein</topology>
    </subcellularLocation>
</comment>
<dbReference type="InterPro" id="IPR042217">
    <property type="entry name" value="T4SS_VirB10/TrbI"/>
</dbReference>
<comment type="caution">
    <text evidence="8">The sequence shown here is derived from an EMBL/GenBank/DDBJ whole genome shotgun (WGS) entry which is preliminary data.</text>
</comment>
<evidence type="ECO:0000313" key="8">
    <source>
        <dbReference type="EMBL" id="OFC61342.1"/>
    </source>
</evidence>
<dbReference type="InterPro" id="IPR005498">
    <property type="entry name" value="T4SS_VirB10/TraB/TrbI"/>
</dbReference>
<dbReference type="NCBIfam" id="NF041422">
    <property type="entry name" value="VirB10_subf"/>
    <property type="match status" value="1"/>
</dbReference>
<comment type="similarity">
    <text evidence="2">Belongs to the TrbI/VirB10 family.</text>
</comment>
<feature type="compositionally biased region" description="Polar residues" evidence="6">
    <location>
        <begin position="159"/>
        <end position="172"/>
    </location>
</feature>
<evidence type="ECO:0000256" key="6">
    <source>
        <dbReference type="SAM" id="MobiDB-lite"/>
    </source>
</evidence>
<accession>A0A1E7YXW3</accession>
<evidence type="ECO:0000256" key="5">
    <source>
        <dbReference type="ARBA" id="ARBA00023136"/>
    </source>
</evidence>
<keyword evidence="5 7" id="KW-0472">Membrane</keyword>
<feature type="compositionally biased region" description="Polar residues" evidence="6">
    <location>
        <begin position="129"/>
        <end position="138"/>
    </location>
</feature>
<evidence type="ECO:0000256" key="4">
    <source>
        <dbReference type="ARBA" id="ARBA00022989"/>
    </source>
</evidence>